<accession>A0ABT9VN83</accession>
<comment type="caution">
    <text evidence="1">The sequence shown here is derived from an EMBL/GenBank/DDBJ whole genome shotgun (WGS) entry which is preliminary data.</text>
</comment>
<name>A0ABT9VN83_9BACI</name>
<keyword evidence="2" id="KW-1185">Reference proteome</keyword>
<evidence type="ECO:0000313" key="1">
    <source>
        <dbReference type="EMBL" id="MDQ0162434.1"/>
    </source>
</evidence>
<proteinExistence type="predicted"/>
<reference evidence="1 2" key="1">
    <citation type="submission" date="2023-07" db="EMBL/GenBank/DDBJ databases">
        <title>Genomic Encyclopedia of Type Strains, Phase IV (KMG-IV): sequencing the most valuable type-strain genomes for metagenomic binning, comparative biology and taxonomic classification.</title>
        <authorList>
            <person name="Goeker M."/>
        </authorList>
    </citation>
    <scope>NUCLEOTIDE SEQUENCE [LARGE SCALE GENOMIC DNA]</scope>
    <source>
        <strain evidence="1 2">DSM 19092</strain>
    </source>
</reference>
<protein>
    <recommendedName>
        <fullName evidence="3">DUF3221 domain-containing protein</fullName>
    </recommendedName>
</protein>
<evidence type="ECO:0000313" key="2">
    <source>
        <dbReference type="Proteomes" id="UP001225646"/>
    </source>
</evidence>
<gene>
    <name evidence="1" type="ORF">J2S06_001511</name>
</gene>
<evidence type="ECO:0008006" key="3">
    <source>
        <dbReference type="Google" id="ProtNLM"/>
    </source>
</evidence>
<dbReference type="EMBL" id="JAUSTR010000004">
    <property type="protein sequence ID" value="MDQ0162434.1"/>
    <property type="molecule type" value="Genomic_DNA"/>
</dbReference>
<dbReference type="Proteomes" id="UP001225646">
    <property type="component" value="Unassembled WGS sequence"/>
</dbReference>
<dbReference type="RefSeq" id="WP_052659454.1">
    <property type="nucleotide sequence ID" value="NZ_JAUSTR010000004.1"/>
</dbReference>
<dbReference type="InterPro" id="IPR021598">
    <property type="entry name" value="DUF3221"/>
</dbReference>
<sequence length="125" mass="14312">MKKRMFFMYVLTFIAFCSGCGQNFSKTYVDNIGIRGIIKHLQLSEEKKIISLYVEGIIEEDTDYDKANITMTDKCKIIRKDTKEKLSEDELKIGAMVEVIFDGPVSESYPVQAKAKEIRILRGSD</sequence>
<dbReference type="Pfam" id="PF11518">
    <property type="entry name" value="DUF3221"/>
    <property type="match status" value="1"/>
</dbReference>
<organism evidence="1 2">
    <name type="scientific">Aeribacillus alveayuensis</name>
    <dbReference type="NCBI Taxonomy" id="279215"/>
    <lineage>
        <taxon>Bacteria</taxon>
        <taxon>Bacillati</taxon>
        <taxon>Bacillota</taxon>
        <taxon>Bacilli</taxon>
        <taxon>Bacillales</taxon>
        <taxon>Bacillaceae</taxon>
        <taxon>Aeribacillus</taxon>
    </lineage>
</organism>